<reference evidence="3" key="3">
    <citation type="submission" date="2020-09" db="EMBL/GenBank/DDBJ databases">
        <authorList>
            <person name="Sun Q."/>
            <person name="Ohkuma M."/>
        </authorList>
    </citation>
    <scope>NUCLEOTIDE SEQUENCE</scope>
    <source>
        <strain evidence="3">JCM 4136</strain>
    </source>
</reference>
<dbReference type="RefSeq" id="WP_161499810.1">
    <property type="nucleotide sequence ID" value="NZ_BLLO01000017.1"/>
</dbReference>
<dbReference type="Proteomes" id="UP000660975">
    <property type="component" value="Unassembled WGS sequence"/>
</dbReference>
<evidence type="ECO:0000313" key="2">
    <source>
        <dbReference type="EMBL" id="GFH78340.1"/>
    </source>
</evidence>
<evidence type="ECO:0000259" key="1">
    <source>
        <dbReference type="PROSITE" id="PS50943"/>
    </source>
</evidence>
<sequence>MPARKTSSERTAQQLLIQELQRLHAEAGLSYRELAAETNYDASYLNRVVNGKSNASPEVMGSLDRIYGTGSLLVGLWELTKSAGVLGYFQKFAAIAAQAASRADYHASLVPGIYQTAGYARELLSTRPWRTAEEVETFVEDRLRRQEPLSGDAPILARVVLDEAVLLRALGDKGAWAEQVNHLIECAQRPNITLQVLPLGSGSHYHVGGGVSLVWLPKGKCVGYVEGNSSGQMVDDPSEVELMRLGYDQIRDRSLSPDESLRMLRKLQVDGGLCGES</sequence>
<dbReference type="EMBL" id="BMSC01000006">
    <property type="protein sequence ID" value="GGU70215.1"/>
    <property type="molecule type" value="Genomic_DNA"/>
</dbReference>
<reference evidence="2 4" key="2">
    <citation type="submission" date="2020-02" db="EMBL/GenBank/DDBJ databases">
        <title>Whole genome shotgun sequence of Streptomyces gougerotii NBRC 13043.</title>
        <authorList>
            <person name="Ichikawa N."/>
            <person name="Komaki H."/>
            <person name="Tamura T."/>
        </authorList>
    </citation>
    <scope>NUCLEOTIDE SEQUENCE [LARGE SCALE GENOMIC DNA]</scope>
    <source>
        <strain evidence="2 4">NBRC 13043</strain>
    </source>
</reference>
<dbReference type="Proteomes" id="UP000480804">
    <property type="component" value="Unassembled WGS sequence"/>
</dbReference>
<keyword evidence="4" id="KW-1185">Reference proteome</keyword>
<dbReference type="InterPro" id="IPR001387">
    <property type="entry name" value="Cro/C1-type_HTH"/>
</dbReference>
<dbReference type="CDD" id="cd00093">
    <property type="entry name" value="HTH_XRE"/>
    <property type="match status" value="1"/>
</dbReference>
<dbReference type="AlphaFoldDB" id="A0A8H9HJU8"/>
<dbReference type="GO" id="GO:0003677">
    <property type="term" value="F:DNA binding"/>
    <property type="evidence" value="ECO:0007669"/>
    <property type="project" value="InterPro"/>
</dbReference>
<protein>
    <submittedName>
        <fullName evidence="3">Transcriptional regulator</fullName>
    </submittedName>
</protein>
<dbReference type="PROSITE" id="PS50943">
    <property type="entry name" value="HTH_CROC1"/>
    <property type="match status" value="1"/>
</dbReference>
<feature type="domain" description="HTH cro/C1-type" evidence="1">
    <location>
        <begin position="20"/>
        <end position="73"/>
    </location>
</feature>
<dbReference type="Pfam" id="PF13560">
    <property type="entry name" value="HTH_31"/>
    <property type="match status" value="1"/>
</dbReference>
<evidence type="ECO:0000313" key="4">
    <source>
        <dbReference type="Proteomes" id="UP000480804"/>
    </source>
</evidence>
<comment type="caution">
    <text evidence="3">The sequence shown here is derived from an EMBL/GenBank/DDBJ whole genome shotgun (WGS) entry which is preliminary data.</text>
</comment>
<accession>A0A8H9HJU8</accession>
<dbReference type="InterPro" id="IPR010982">
    <property type="entry name" value="Lambda_DNA-bd_dom_sf"/>
</dbReference>
<name>A0A8H9HJU8_9ACTN</name>
<dbReference type="SMART" id="SM00530">
    <property type="entry name" value="HTH_XRE"/>
    <property type="match status" value="1"/>
</dbReference>
<dbReference type="InterPro" id="IPR043917">
    <property type="entry name" value="DUF5753"/>
</dbReference>
<dbReference type="Pfam" id="PF19054">
    <property type="entry name" value="DUF5753"/>
    <property type="match status" value="1"/>
</dbReference>
<organism evidence="3 5">
    <name type="scientific">Streptomyces gougerotii</name>
    <dbReference type="NCBI Taxonomy" id="53448"/>
    <lineage>
        <taxon>Bacteria</taxon>
        <taxon>Bacillati</taxon>
        <taxon>Actinomycetota</taxon>
        <taxon>Actinomycetes</taxon>
        <taxon>Kitasatosporales</taxon>
        <taxon>Streptomycetaceae</taxon>
        <taxon>Streptomyces</taxon>
        <taxon>Streptomyces diastaticus group</taxon>
    </lineage>
</organism>
<gene>
    <name evidence="3" type="ORF">GCM10010227_25320</name>
    <name evidence="2" type="ORF">Sgou_30100</name>
</gene>
<reference evidence="3" key="1">
    <citation type="journal article" date="2014" name="Int. J. Syst. Evol. Microbiol.">
        <title>Complete genome sequence of Corynebacterium casei LMG S-19264T (=DSM 44701T), isolated from a smear-ripened cheese.</title>
        <authorList>
            <consortium name="US DOE Joint Genome Institute (JGI-PGF)"/>
            <person name="Walter F."/>
            <person name="Albersmeier A."/>
            <person name="Kalinowski J."/>
            <person name="Ruckert C."/>
        </authorList>
    </citation>
    <scope>NUCLEOTIDE SEQUENCE</scope>
    <source>
        <strain evidence="3">JCM 4136</strain>
    </source>
</reference>
<dbReference type="EMBL" id="BLLO01000017">
    <property type="protein sequence ID" value="GFH78340.1"/>
    <property type="molecule type" value="Genomic_DNA"/>
</dbReference>
<dbReference type="Gene3D" id="1.10.260.40">
    <property type="entry name" value="lambda repressor-like DNA-binding domains"/>
    <property type="match status" value="1"/>
</dbReference>
<evidence type="ECO:0000313" key="3">
    <source>
        <dbReference type="EMBL" id="GGU70215.1"/>
    </source>
</evidence>
<dbReference type="SUPFAM" id="SSF47413">
    <property type="entry name" value="lambda repressor-like DNA-binding domains"/>
    <property type="match status" value="1"/>
</dbReference>
<proteinExistence type="predicted"/>
<evidence type="ECO:0000313" key="5">
    <source>
        <dbReference type="Proteomes" id="UP000660975"/>
    </source>
</evidence>